<feature type="transmembrane region" description="Helical" evidence="2">
    <location>
        <begin position="156"/>
        <end position="180"/>
    </location>
</feature>
<protein>
    <recommendedName>
        <fullName evidence="6">CX domain-containing protein</fullName>
    </recommendedName>
</protein>
<evidence type="ECO:0008006" key="6">
    <source>
        <dbReference type="Google" id="ProtNLM"/>
    </source>
</evidence>
<proteinExistence type="predicted"/>
<dbReference type="STRING" id="1611254.A0A2G5TTA6"/>
<feature type="compositionally biased region" description="Basic and acidic residues" evidence="1">
    <location>
        <begin position="195"/>
        <end position="210"/>
    </location>
</feature>
<dbReference type="AlphaFoldDB" id="A0A2G5TTA6"/>
<evidence type="ECO:0000256" key="2">
    <source>
        <dbReference type="SAM" id="Phobius"/>
    </source>
</evidence>
<keyword evidence="3" id="KW-0732">Signal</keyword>
<reference evidence="5" key="1">
    <citation type="submission" date="2017-10" db="EMBL/GenBank/DDBJ databases">
        <title>Rapid genome shrinkage in a self-fertile nematode reveals novel sperm competition proteins.</title>
        <authorList>
            <person name="Yin D."/>
            <person name="Schwarz E.M."/>
            <person name="Thomas C.G."/>
            <person name="Felde R.L."/>
            <person name="Korf I.F."/>
            <person name="Cutter A.D."/>
            <person name="Schartner C.M."/>
            <person name="Ralston E.J."/>
            <person name="Meyer B.J."/>
            <person name="Haag E.S."/>
        </authorList>
    </citation>
    <scope>NUCLEOTIDE SEQUENCE [LARGE SCALE GENOMIC DNA]</scope>
    <source>
        <strain evidence="5">JU1422</strain>
    </source>
</reference>
<evidence type="ECO:0000256" key="3">
    <source>
        <dbReference type="SAM" id="SignalP"/>
    </source>
</evidence>
<feature type="region of interest" description="Disordered" evidence="1">
    <location>
        <begin position="195"/>
        <end position="296"/>
    </location>
</feature>
<feature type="signal peptide" evidence="3">
    <location>
        <begin position="1"/>
        <end position="15"/>
    </location>
</feature>
<accession>A0A2G5TTA6</accession>
<keyword evidence="2" id="KW-1133">Transmembrane helix</keyword>
<keyword evidence="2" id="KW-0812">Transmembrane</keyword>
<dbReference type="OrthoDB" id="5809445at2759"/>
<comment type="caution">
    <text evidence="4">The sequence shown here is derived from an EMBL/GenBank/DDBJ whole genome shotgun (WGS) entry which is preliminary data.</text>
</comment>
<evidence type="ECO:0000313" key="4">
    <source>
        <dbReference type="EMBL" id="PIC30539.1"/>
    </source>
</evidence>
<keyword evidence="5" id="KW-1185">Reference proteome</keyword>
<feature type="compositionally biased region" description="Polar residues" evidence="1">
    <location>
        <begin position="224"/>
        <end position="235"/>
    </location>
</feature>
<dbReference type="Proteomes" id="UP000230233">
    <property type="component" value="Chromosome V"/>
</dbReference>
<feature type="compositionally biased region" description="Low complexity" evidence="1">
    <location>
        <begin position="236"/>
        <end position="248"/>
    </location>
</feature>
<organism evidence="4 5">
    <name type="scientific">Caenorhabditis nigoni</name>
    <dbReference type="NCBI Taxonomy" id="1611254"/>
    <lineage>
        <taxon>Eukaryota</taxon>
        <taxon>Metazoa</taxon>
        <taxon>Ecdysozoa</taxon>
        <taxon>Nematoda</taxon>
        <taxon>Chromadorea</taxon>
        <taxon>Rhabditida</taxon>
        <taxon>Rhabditina</taxon>
        <taxon>Rhabditomorpha</taxon>
        <taxon>Rhabditoidea</taxon>
        <taxon>Rhabditidae</taxon>
        <taxon>Peloderinae</taxon>
        <taxon>Caenorhabditis</taxon>
    </lineage>
</organism>
<feature type="chain" id="PRO_5013868992" description="CX domain-containing protein" evidence="3">
    <location>
        <begin position="16"/>
        <end position="324"/>
    </location>
</feature>
<keyword evidence="2" id="KW-0472">Membrane</keyword>
<gene>
    <name evidence="4" type="primary">Cni-spe-19</name>
    <name evidence="4" type="synonym">Cnig_chr_V.g21744</name>
    <name evidence="4" type="ORF">B9Z55_021744</name>
</gene>
<dbReference type="EMBL" id="PDUG01000005">
    <property type="protein sequence ID" value="PIC30539.1"/>
    <property type="molecule type" value="Genomic_DNA"/>
</dbReference>
<evidence type="ECO:0000313" key="5">
    <source>
        <dbReference type="Proteomes" id="UP000230233"/>
    </source>
</evidence>
<sequence length="324" mass="36869">MLILLFLAIFGISESAEIPEKSKNLECYVTKKTVYSEKPKFQLESENTEIIEYQKIDELKTGPPICVMFYGSNETHSATWQGHVSSFALPLECHINSEFYTHCFHSPNKFPFLELPSGWACCCSAHKCNFRNPSFFQFFEKNVLDTSRILNQLKPLARYSFCIFIASIFMIFEAGLEVLAWKIWGKRKKNTVEGVEKDEQCEKVKNEKEQNGQSPADPLKSPLIPTSSLKVQATQSSPPSKNSNKINSEMTIKAEPSLQVEPTQEDEIPSTKRSEFELANTQKGEDDDIVPIPEKPAFKVTKTGRIQKTSMNYEESTYSDLQDD</sequence>
<name>A0A2G5TTA6_9PELO</name>
<evidence type="ECO:0000256" key="1">
    <source>
        <dbReference type="SAM" id="MobiDB-lite"/>
    </source>
</evidence>